<evidence type="ECO:0000313" key="5">
    <source>
        <dbReference type="EMBL" id="KOR88840.1"/>
    </source>
</evidence>
<comment type="cofactor">
    <cofactor evidence="1">
        <name>pyridoxal 5'-phosphate</name>
        <dbReference type="ChEBI" id="CHEBI:597326"/>
    </cofactor>
</comment>
<dbReference type="Proteomes" id="UP000036932">
    <property type="component" value="Unassembled WGS sequence"/>
</dbReference>
<evidence type="ECO:0000256" key="1">
    <source>
        <dbReference type="ARBA" id="ARBA00001933"/>
    </source>
</evidence>
<dbReference type="CDD" id="cd00609">
    <property type="entry name" value="AAT_like"/>
    <property type="match status" value="1"/>
</dbReference>
<dbReference type="GO" id="GO:0008483">
    <property type="term" value="F:transaminase activity"/>
    <property type="evidence" value="ECO:0007669"/>
    <property type="project" value="UniProtKB-KW"/>
</dbReference>
<reference evidence="6" key="1">
    <citation type="submission" date="2015-08" db="EMBL/GenBank/DDBJ databases">
        <title>Genome sequencing project for genomic taxonomy and phylogenomics of Bacillus-like bacteria.</title>
        <authorList>
            <person name="Liu B."/>
            <person name="Wang J."/>
            <person name="Zhu Y."/>
            <person name="Liu G."/>
            <person name="Chen Q."/>
            <person name="Chen Z."/>
            <person name="Lan J."/>
            <person name="Che J."/>
            <person name="Ge C."/>
            <person name="Shi H."/>
            <person name="Pan Z."/>
            <person name="Liu X."/>
        </authorList>
    </citation>
    <scope>NUCLEOTIDE SEQUENCE [LARGE SCALE GENOMIC DNA]</scope>
    <source>
        <strain evidence="6">FJAT-22460</strain>
    </source>
</reference>
<keyword evidence="3 5" id="KW-0808">Transferase</keyword>
<dbReference type="PATRIC" id="fig|1705565.3.peg.3199"/>
<dbReference type="Gene3D" id="3.40.640.10">
    <property type="entry name" value="Type I PLP-dependent aspartate aminotransferase-like (Major domain)"/>
    <property type="match status" value="1"/>
</dbReference>
<dbReference type="NCBIfam" id="NF005977">
    <property type="entry name" value="PRK08068.1"/>
    <property type="match status" value="1"/>
</dbReference>
<accession>A0A0M1P3H8</accession>
<dbReference type="EMBL" id="LIUT01000001">
    <property type="protein sequence ID" value="KOR88840.1"/>
    <property type="molecule type" value="Genomic_DNA"/>
</dbReference>
<dbReference type="RefSeq" id="WP_053493910.1">
    <property type="nucleotide sequence ID" value="NZ_LIUT01000001.1"/>
</dbReference>
<keyword evidence="2 5" id="KW-0032">Aminotransferase</keyword>
<dbReference type="PANTHER" id="PTHR42832">
    <property type="entry name" value="AMINO ACID AMINOTRANSFERASE"/>
    <property type="match status" value="1"/>
</dbReference>
<dbReference type="SUPFAM" id="SSF53383">
    <property type="entry name" value="PLP-dependent transferases"/>
    <property type="match status" value="1"/>
</dbReference>
<evidence type="ECO:0000256" key="2">
    <source>
        <dbReference type="ARBA" id="ARBA00022576"/>
    </source>
</evidence>
<dbReference type="AlphaFoldDB" id="A0A0M1P3H8"/>
<gene>
    <name evidence="5" type="ORF">AM231_06475</name>
</gene>
<dbReference type="InterPro" id="IPR015424">
    <property type="entry name" value="PyrdxlP-dep_Trfase"/>
</dbReference>
<comment type="caution">
    <text evidence="5">The sequence shown here is derived from an EMBL/GenBank/DDBJ whole genome shotgun (WGS) entry which is preliminary data.</text>
</comment>
<name>A0A0M1P3H8_9BACL</name>
<dbReference type="InterPro" id="IPR004839">
    <property type="entry name" value="Aminotransferase_I/II_large"/>
</dbReference>
<dbReference type="GO" id="GO:0030170">
    <property type="term" value="F:pyridoxal phosphate binding"/>
    <property type="evidence" value="ECO:0007669"/>
    <property type="project" value="InterPro"/>
</dbReference>
<evidence type="ECO:0000259" key="4">
    <source>
        <dbReference type="Pfam" id="PF00155"/>
    </source>
</evidence>
<organism evidence="5 6">
    <name type="scientific">Paenibacillus solani</name>
    <dbReference type="NCBI Taxonomy" id="1705565"/>
    <lineage>
        <taxon>Bacteria</taxon>
        <taxon>Bacillati</taxon>
        <taxon>Bacillota</taxon>
        <taxon>Bacilli</taxon>
        <taxon>Bacillales</taxon>
        <taxon>Paenibacillaceae</taxon>
        <taxon>Paenibacillus</taxon>
    </lineage>
</organism>
<protein>
    <submittedName>
        <fullName evidence="5">Aminotransferase</fullName>
    </submittedName>
</protein>
<keyword evidence="6" id="KW-1185">Reference proteome</keyword>
<feature type="domain" description="Aminotransferase class I/classII large" evidence="4">
    <location>
        <begin position="40"/>
        <end position="390"/>
    </location>
</feature>
<evidence type="ECO:0000256" key="3">
    <source>
        <dbReference type="ARBA" id="ARBA00022679"/>
    </source>
</evidence>
<dbReference type="InterPro" id="IPR015421">
    <property type="entry name" value="PyrdxlP-dep_Trfase_major"/>
</dbReference>
<dbReference type="OrthoDB" id="9813612at2"/>
<dbReference type="InterPro" id="IPR050881">
    <property type="entry name" value="LL-DAP_aminotransferase"/>
</dbReference>
<evidence type="ECO:0000313" key="6">
    <source>
        <dbReference type="Proteomes" id="UP000036932"/>
    </source>
</evidence>
<proteinExistence type="predicted"/>
<dbReference type="Gene3D" id="3.90.1150.10">
    <property type="entry name" value="Aspartate Aminotransferase, domain 1"/>
    <property type="match status" value="1"/>
</dbReference>
<dbReference type="PANTHER" id="PTHR42832:SF3">
    <property type="entry name" value="L-GLUTAMINE--4-(METHYLSULFANYL)-2-OXOBUTANOATE AMINOTRANSFERASE"/>
    <property type="match status" value="1"/>
</dbReference>
<dbReference type="Pfam" id="PF00155">
    <property type="entry name" value="Aminotran_1_2"/>
    <property type="match status" value="1"/>
</dbReference>
<dbReference type="InterPro" id="IPR015422">
    <property type="entry name" value="PyrdxlP-dep_Trfase_small"/>
</dbReference>
<sequence>MNNKLNEFHIEPAEIMSQLPTQFFATLVSKVNRQVAQGHDVINLGQGNPDQPTPPHIIASLKEAADNPLFHKYSPFTGFSFLKEAIAKRYKEDYNVDLDPETEVAIIFGGKTGLVELPQVLLNPGDVCLVPDPGYPDYWSGVALARAQMKFMPLTAEHQFLPDYDAISPADREKAKLMFLNYPNNPTSAVAPLSFYEDTVAFAAEHGIVVASDFAYGAIGFDGDRPVSFLQAEGAKEVGVEFYTLSKTYNMAGWRVGFALGNKKIISLINMLQDHIYVSLFGGIQAAAATALTSSQDCVDALVARYQSRRDAFYGALSEIGWEAKKPSGSFFCWLPVPEGFTSVSFADLLLEEAKVAVAPGVGFGNHGEGYVRVGLLSTEERMKEAAYRIGRLNLFNRS</sequence>